<dbReference type="EMBL" id="FMVN01000001">
    <property type="protein sequence ID" value="SCX79660.1"/>
    <property type="molecule type" value="Genomic_DNA"/>
</dbReference>
<dbReference type="Pfam" id="PF13231">
    <property type="entry name" value="PMT_2"/>
    <property type="match status" value="1"/>
</dbReference>
<keyword evidence="3 11" id="KW-0328">Glycosyltransferase</keyword>
<name>A0A098GG68_LEGMI</name>
<dbReference type="Proteomes" id="UP000032414">
    <property type="component" value="Chromosome I"/>
</dbReference>
<reference evidence="12" key="1">
    <citation type="submission" date="2014-09" db="EMBL/GenBank/DDBJ databases">
        <authorList>
            <person name="Gomez-Valero L."/>
        </authorList>
    </citation>
    <scope>NUCLEOTIDE SEQUENCE [LARGE SCALE GENOMIC DNA]</scope>
    <source>
        <strain evidence="12">ATCC33218</strain>
    </source>
</reference>
<dbReference type="EMBL" id="LN614830">
    <property type="protein sequence ID" value="CEG60481.1"/>
    <property type="molecule type" value="Genomic_DNA"/>
</dbReference>
<dbReference type="AlphaFoldDB" id="A0A098GG68"/>
<keyword evidence="4" id="KW-0808">Transferase</keyword>
<evidence type="ECO:0000259" key="9">
    <source>
        <dbReference type="Pfam" id="PF13231"/>
    </source>
</evidence>
<evidence type="ECO:0000256" key="6">
    <source>
        <dbReference type="ARBA" id="ARBA00022989"/>
    </source>
</evidence>
<keyword evidence="7 8" id="KW-0472">Membrane</keyword>
<keyword evidence="5 8" id="KW-0812">Transmembrane</keyword>
<feature type="transmembrane region" description="Helical" evidence="8">
    <location>
        <begin position="12"/>
        <end position="34"/>
    </location>
</feature>
<feature type="transmembrane region" description="Helical" evidence="8">
    <location>
        <begin position="159"/>
        <end position="187"/>
    </location>
</feature>
<reference evidence="11 13" key="3">
    <citation type="submission" date="2016-10" db="EMBL/GenBank/DDBJ databases">
        <authorList>
            <person name="Varghese N."/>
            <person name="Submissions S."/>
        </authorList>
    </citation>
    <scope>NUCLEOTIDE SEQUENCE [LARGE SCALE GENOMIC DNA]</scope>
    <source>
        <strain evidence="11 13">ATCC 33218</strain>
    </source>
</reference>
<dbReference type="Proteomes" id="UP000182998">
    <property type="component" value="Unassembled WGS sequence"/>
</dbReference>
<dbReference type="STRING" id="451.B6N58_09665"/>
<feature type="transmembrane region" description="Helical" evidence="8">
    <location>
        <begin position="79"/>
        <end position="97"/>
    </location>
</feature>
<keyword evidence="6 8" id="KW-1133">Transmembrane helix</keyword>
<dbReference type="OrthoDB" id="9153955at2"/>
<gene>
    <name evidence="10" type="ORF">LMI_1167</name>
    <name evidence="11" type="ORF">SAMN02982997_00060</name>
</gene>
<evidence type="ECO:0000256" key="8">
    <source>
        <dbReference type="SAM" id="Phobius"/>
    </source>
</evidence>
<dbReference type="RefSeq" id="WP_045098887.1">
    <property type="nucleotide sequence ID" value="NZ_CP020614.1"/>
</dbReference>
<dbReference type="PANTHER" id="PTHR33908">
    <property type="entry name" value="MANNOSYLTRANSFERASE YKCB-RELATED"/>
    <property type="match status" value="1"/>
</dbReference>
<dbReference type="GO" id="GO:0016763">
    <property type="term" value="F:pentosyltransferase activity"/>
    <property type="evidence" value="ECO:0007669"/>
    <property type="project" value="TreeGrafter"/>
</dbReference>
<evidence type="ECO:0000256" key="3">
    <source>
        <dbReference type="ARBA" id="ARBA00022676"/>
    </source>
</evidence>
<keyword evidence="2" id="KW-1003">Cell membrane</keyword>
<feature type="transmembrane region" description="Helical" evidence="8">
    <location>
        <begin position="199"/>
        <end position="223"/>
    </location>
</feature>
<accession>A0A098GG68</accession>
<feature type="transmembrane region" description="Helical" evidence="8">
    <location>
        <begin position="337"/>
        <end position="356"/>
    </location>
</feature>
<protein>
    <submittedName>
        <fullName evidence="11">Dolichyl-phosphate-mannose-protein mannosyltransferase</fullName>
    </submittedName>
</protein>
<dbReference type="GO" id="GO:0005886">
    <property type="term" value="C:plasma membrane"/>
    <property type="evidence" value="ECO:0007669"/>
    <property type="project" value="UniProtKB-SubCell"/>
</dbReference>
<feature type="transmembrane region" description="Helical" evidence="8">
    <location>
        <begin position="280"/>
        <end position="301"/>
    </location>
</feature>
<feature type="transmembrane region" description="Helical" evidence="8">
    <location>
        <begin position="136"/>
        <end position="153"/>
    </location>
</feature>
<evidence type="ECO:0000256" key="1">
    <source>
        <dbReference type="ARBA" id="ARBA00004651"/>
    </source>
</evidence>
<dbReference type="GO" id="GO:0009103">
    <property type="term" value="P:lipopolysaccharide biosynthetic process"/>
    <property type="evidence" value="ECO:0007669"/>
    <property type="project" value="UniProtKB-ARBA"/>
</dbReference>
<evidence type="ECO:0000313" key="10">
    <source>
        <dbReference type="EMBL" id="CEG60481.1"/>
    </source>
</evidence>
<dbReference type="HOGENOM" id="CLU_039820_0_0_6"/>
<dbReference type="InterPro" id="IPR038731">
    <property type="entry name" value="RgtA/B/C-like"/>
</dbReference>
<evidence type="ECO:0000256" key="2">
    <source>
        <dbReference type="ARBA" id="ARBA00022475"/>
    </source>
</evidence>
<dbReference type="PATRIC" id="fig|451.8.peg.1826"/>
<dbReference type="PANTHER" id="PTHR33908:SF11">
    <property type="entry name" value="MEMBRANE PROTEIN"/>
    <property type="match status" value="1"/>
</dbReference>
<evidence type="ECO:0000313" key="11">
    <source>
        <dbReference type="EMBL" id="SCX79660.1"/>
    </source>
</evidence>
<keyword evidence="13" id="KW-1185">Reference proteome</keyword>
<feature type="transmembrane region" description="Helical" evidence="8">
    <location>
        <begin position="307"/>
        <end position="325"/>
    </location>
</feature>
<evidence type="ECO:0000256" key="7">
    <source>
        <dbReference type="ARBA" id="ARBA00023136"/>
    </source>
</evidence>
<evidence type="ECO:0000256" key="4">
    <source>
        <dbReference type="ARBA" id="ARBA00022679"/>
    </source>
</evidence>
<dbReference type="KEGG" id="tmc:LMI_1167"/>
<evidence type="ECO:0000313" key="12">
    <source>
        <dbReference type="Proteomes" id="UP000032414"/>
    </source>
</evidence>
<comment type="subcellular location">
    <subcellularLocation>
        <location evidence="1">Cell membrane</location>
        <topology evidence="1">Multi-pass membrane protein</topology>
    </subcellularLocation>
</comment>
<dbReference type="InterPro" id="IPR050297">
    <property type="entry name" value="LipidA_mod_glycosyltrf_83"/>
</dbReference>
<proteinExistence type="predicted"/>
<feature type="domain" description="Glycosyltransferase RgtA/B/C/D-like" evidence="9">
    <location>
        <begin position="59"/>
        <end position="218"/>
    </location>
</feature>
<organism evidence="10 12">
    <name type="scientific">Legionella micdadei</name>
    <name type="common">Tatlockia micdadei</name>
    <dbReference type="NCBI Taxonomy" id="451"/>
    <lineage>
        <taxon>Bacteria</taxon>
        <taxon>Pseudomonadati</taxon>
        <taxon>Pseudomonadota</taxon>
        <taxon>Gammaproteobacteria</taxon>
        <taxon>Legionellales</taxon>
        <taxon>Legionellaceae</taxon>
        <taxon>Legionella</taxon>
    </lineage>
</organism>
<feature type="transmembrane region" description="Helical" evidence="8">
    <location>
        <begin position="243"/>
        <end position="268"/>
    </location>
</feature>
<evidence type="ECO:0000313" key="13">
    <source>
        <dbReference type="Proteomes" id="UP000182998"/>
    </source>
</evidence>
<feature type="transmembrane region" description="Helical" evidence="8">
    <location>
        <begin position="109"/>
        <end position="129"/>
    </location>
</feature>
<reference evidence="10" key="2">
    <citation type="submission" date="2014-09" db="EMBL/GenBank/DDBJ databases">
        <authorList>
            <person name="GOMEZ-VALERO Laura"/>
        </authorList>
    </citation>
    <scope>NUCLEOTIDE SEQUENCE</scope>
    <source>
        <strain evidence="10">ATCC33218</strain>
    </source>
</reference>
<evidence type="ECO:0000256" key="5">
    <source>
        <dbReference type="ARBA" id="ARBA00022692"/>
    </source>
</evidence>
<sequence length="471" mass="54426">MFDNNSIEQQPWLHKPALVLFLFTSLVFFIRLFLRGSILEIDEAEQIVMAQHLLPGYPDQPPLYSWLQYLFFKLLGRNLMSLALLKSILLFGCFYSFHHICRLYCQSASLAWCATMSWVFIPAISLDLIKDNTHSVLALFAASVTWYWFVAPSNLAKAVWYAILGFIIGIGFLSKFNYVIFLILLISSAISLSDYRKKIVDWHIIITLLLAGLIASPYFLFVIDSPNLAFRSAYKLTSDRNLLLGFIHLIRACLIFLAPMILITYLFFPIKKFSSSPSPLHSLLVRYHVLCLLLLISLIFFSGMGNFATRWLIPILFLGPLLLFRQVKLTDELKPRVRYFLILALSIQLIFLMLLIQRGHNEHKMQDEFLIREMRHAISTEHHQTEYVVADSLWLLGNFMLQLPHHKGWLLHPATYPKLPRGNSLLIWQTSVRPIWIDFFTVMQPEISGITQIENPNNHRVIGGYAYSAVK</sequence>